<evidence type="ECO:0000313" key="3">
    <source>
        <dbReference type="Proteomes" id="UP000524237"/>
    </source>
</evidence>
<name>A0A7W3JUS1_9MICO</name>
<dbReference type="Proteomes" id="UP000524237">
    <property type="component" value="Unassembled WGS sequence"/>
</dbReference>
<proteinExistence type="predicted"/>
<dbReference type="AlphaFoldDB" id="A0A7W3JUS1"/>
<protein>
    <submittedName>
        <fullName evidence="2">Alpha-beta hydrolase superfamily lysophospholipase</fullName>
    </submittedName>
</protein>
<accession>A0A7W3JUS1</accession>
<keyword evidence="2" id="KW-0378">Hydrolase</keyword>
<dbReference type="SUPFAM" id="SSF53474">
    <property type="entry name" value="alpha/beta-Hydrolases"/>
    <property type="match status" value="1"/>
</dbReference>
<dbReference type="PANTHER" id="PTHR11614">
    <property type="entry name" value="PHOSPHOLIPASE-RELATED"/>
    <property type="match status" value="1"/>
</dbReference>
<organism evidence="2 3">
    <name type="scientific">Alpinimonas psychrophila</name>
    <dbReference type="NCBI Taxonomy" id="748908"/>
    <lineage>
        <taxon>Bacteria</taxon>
        <taxon>Bacillati</taxon>
        <taxon>Actinomycetota</taxon>
        <taxon>Actinomycetes</taxon>
        <taxon>Micrococcales</taxon>
        <taxon>Microbacteriaceae</taxon>
        <taxon>Alpinimonas</taxon>
    </lineage>
</organism>
<dbReference type="GO" id="GO:0016787">
    <property type="term" value="F:hydrolase activity"/>
    <property type="evidence" value="ECO:0007669"/>
    <property type="project" value="UniProtKB-KW"/>
</dbReference>
<dbReference type="InterPro" id="IPR022742">
    <property type="entry name" value="Hydrolase_4"/>
</dbReference>
<dbReference type="InterPro" id="IPR051044">
    <property type="entry name" value="MAG_DAG_Lipase"/>
</dbReference>
<dbReference type="Gene3D" id="3.40.50.1820">
    <property type="entry name" value="alpha/beta hydrolase"/>
    <property type="match status" value="1"/>
</dbReference>
<dbReference type="EMBL" id="JACGWU010000005">
    <property type="protein sequence ID" value="MBA8829585.1"/>
    <property type="molecule type" value="Genomic_DNA"/>
</dbReference>
<feature type="domain" description="Serine aminopeptidase S33" evidence="1">
    <location>
        <begin position="21"/>
        <end position="261"/>
    </location>
</feature>
<comment type="caution">
    <text evidence="2">The sequence shown here is derived from an EMBL/GenBank/DDBJ whole genome shotgun (WGS) entry which is preliminary data.</text>
</comment>
<sequence>MPTFTDPFGVVITYDVYPKAAAKAIIQIAHGIGEHAGRYTALAKALNTAGFGVYVADMRGHGRTGMQQFNDDTTQLGHLGAGGLRAAIGNISQLTTIIREENPGVPIVLLGHSMGSLLAQKLINTHASDYAEVILSATAYRMPGSMESGDLNKKFAFEGGTTHEWLSRDPKVVAAFEADPLTFDAEVLKLFGLLDGLRLYGVPAYDMDQVPILIILGSRDPLGGEKSALKLAKAYTKTAAQNDVTVTVYPDARHELFNETNRREVIADMVKWIKSRLA</sequence>
<dbReference type="InterPro" id="IPR029058">
    <property type="entry name" value="AB_hydrolase_fold"/>
</dbReference>
<keyword evidence="3" id="KW-1185">Reference proteome</keyword>
<reference evidence="2 3" key="1">
    <citation type="submission" date="2020-07" db="EMBL/GenBank/DDBJ databases">
        <title>Sequencing the genomes of 1000 actinobacteria strains.</title>
        <authorList>
            <person name="Klenk H.-P."/>
        </authorList>
    </citation>
    <scope>NUCLEOTIDE SEQUENCE [LARGE SCALE GENOMIC DNA]</scope>
    <source>
        <strain evidence="2 3">DSM 23737</strain>
    </source>
</reference>
<evidence type="ECO:0000313" key="2">
    <source>
        <dbReference type="EMBL" id="MBA8829585.1"/>
    </source>
</evidence>
<dbReference type="Pfam" id="PF12146">
    <property type="entry name" value="Hydrolase_4"/>
    <property type="match status" value="1"/>
</dbReference>
<dbReference type="RefSeq" id="WP_182485004.1">
    <property type="nucleotide sequence ID" value="NZ_JACGWU010000005.1"/>
</dbReference>
<evidence type="ECO:0000259" key="1">
    <source>
        <dbReference type="Pfam" id="PF12146"/>
    </source>
</evidence>
<gene>
    <name evidence="2" type="ORF">FB555_001694</name>
</gene>